<gene>
    <name evidence="2" type="ORF">SCF082_LOCUS41650</name>
</gene>
<evidence type="ECO:0000313" key="2">
    <source>
        <dbReference type="EMBL" id="CAK9088194.1"/>
    </source>
</evidence>
<dbReference type="EMBL" id="CAXAMM010039673">
    <property type="protein sequence ID" value="CAK9088194.1"/>
    <property type="molecule type" value="Genomic_DNA"/>
</dbReference>
<accession>A0ABP0QJJ8</accession>
<evidence type="ECO:0000256" key="1">
    <source>
        <dbReference type="SAM" id="MobiDB-lite"/>
    </source>
</evidence>
<reference evidence="2 3" key="1">
    <citation type="submission" date="2024-02" db="EMBL/GenBank/DDBJ databases">
        <authorList>
            <person name="Chen Y."/>
            <person name="Shah S."/>
            <person name="Dougan E. K."/>
            <person name="Thang M."/>
            <person name="Chan C."/>
        </authorList>
    </citation>
    <scope>NUCLEOTIDE SEQUENCE [LARGE SCALE GENOMIC DNA]</scope>
</reference>
<dbReference type="PROSITE" id="PS51257">
    <property type="entry name" value="PROKAR_LIPOPROTEIN"/>
    <property type="match status" value="1"/>
</dbReference>
<comment type="caution">
    <text evidence="2">The sequence shown here is derived from an EMBL/GenBank/DDBJ whole genome shotgun (WGS) entry which is preliminary data.</text>
</comment>
<feature type="region of interest" description="Disordered" evidence="1">
    <location>
        <begin position="277"/>
        <end position="297"/>
    </location>
</feature>
<sequence length="418" mass="46079">MELRPAPEKQVTFRGCDRLARCRAPYVGPPSTSSCPSRNTNPNAMVDFQSPFCHVPDCPEPIPAGYAKTSHGYRCAPGFGGTVLSSCTTCGRLVLTGCYTAIPCKSLEVEDTCRYNVSDCSVPTSAGESCMITCGNAYEGEPTWATCPADNIDLEGKVVAAVMPQCELSCPDPNPMPEGYEFFVDYLGRREIRCTLGYVGQAESECRLLPGCRSELQLGGCIKLQPCLPLQLAHAERYEMPGCDRVMPGHSCRVSCRDPWSGPQVWSPNFDRSKEVGDRSTGCASTPPELQSGHTVSHDRLDWRDGEALASCPMNNINPEQCSLRCDSVPVGYERVQDGRWRCAPGFLGTVEPKKCYERGRCKEAPGVRQGRWRSDGIEPKDEVILWINQYFANLLMHLDALQGMKQIEDDSRRCESS</sequence>
<protein>
    <submittedName>
        <fullName evidence="2">Uncharacterized protein</fullName>
    </submittedName>
</protein>
<evidence type="ECO:0000313" key="3">
    <source>
        <dbReference type="Proteomes" id="UP001642464"/>
    </source>
</evidence>
<proteinExistence type="predicted"/>
<organism evidence="2 3">
    <name type="scientific">Durusdinium trenchii</name>
    <dbReference type="NCBI Taxonomy" id="1381693"/>
    <lineage>
        <taxon>Eukaryota</taxon>
        <taxon>Sar</taxon>
        <taxon>Alveolata</taxon>
        <taxon>Dinophyceae</taxon>
        <taxon>Suessiales</taxon>
        <taxon>Symbiodiniaceae</taxon>
        <taxon>Durusdinium</taxon>
    </lineage>
</organism>
<keyword evidence="3" id="KW-1185">Reference proteome</keyword>
<name>A0ABP0QJJ8_9DINO</name>
<feature type="compositionally biased region" description="Polar residues" evidence="1">
    <location>
        <begin position="282"/>
        <end position="295"/>
    </location>
</feature>
<dbReference type="Proteomes" id="UP001642464">
    <property type="component" value="Unassembled WGS sequence"/>
</dbReference>